<dbReference type="AlphaFoldDB" id="A0A2T3IGX0"/>
<dbReference type="EMBL" id="PYMH01000036">
    <property type="protein sequence ID" value="PSU26394.1"/>
    <property type="molecule type" value="Genomic_DNA"/>
</dbReference>
<gene>
    <name evidence="1" type="ORF">C9I99_26830</name>
</gene>
<organism evidence="1 2">
    <name type="scientific">Photobacterium lutimaris</name>
    <dbReference type="NCBI Taxonomy" id="388278"/>
    <lineage>
        <taxon>Bacteria</taxon>
        <taxon>Pseudomonadati</taxon>
        <taxon>Pseudomonadota</taxon>
        <taxon>Gammaproteobacteria</taxon>
        <taxon>Vibrionales</taxon>
        <taxon>Vibrionaceae</taxon>
        <taxon>Photobacterium</taxon>
    </lineage>
</organism>
<comment type="caution">
    <text evidence="1">The sequence shown here is derived from an EMBL/GenBank/DDBJ whole genome shotgun (WGS) entry which is preliminary data.</text>
</comment>
<evidence type="ECO:0000313" key="1">
    <source>
        <dbReference type="EMBL" id="PSU26394.1"/>
    </source>
</evidence>
<evidence type="ECO:0000313" key="2">
    <source>
        <dbReference type="Proteomes" id="UP000241222"/>
    </source>
</evidence>
<keyword evidence="2" id="KW-1185">Reference proteome</keyword>
<evidence type="ECO:0008006" key="3">
    <source>
        <dbReference type="Google" id="ProtNLM"/>
    </source>
</evidence>
<dbReference type="SUPFAM" id="SSF55021">
    <property type="entry name" value="ACT-like"/>
    <property type="match status" value="1"/>
</dbReference>
<name>A0A2T3IGX0_9GAMM</name>
<dbReference type="RefSeq" id="WP_107351892.1">
    <property type="nucleotide sequence ID" value="NZ_PYMH01000036.1"/>
</dbReference>
<sequence length="130" mass="13965">MKDICLVQNNRPSLLVDIGLTLGKVGVNIEGLSHSSVDELAIVHFLVEDVQVAVDALAEIGIESAVVSDVFVFDKDAENVTGKSGSFGQICNTLVEHNLTIKFGYPAENNRFVFGIDDIEKATELLSSVS</sequence>
<dbReference type="InterPro" id="IPR045865">
    <property type="entry name" value="ACT-like_dom_sf"/>
</dbReference>
<proteinExistence type="predicted"/>
<reference evidence="1 2" key="1">
    <citation type="submission" date="2018-03" db="EMBL/GenBank/DDBJ databases">
        <title>Whole genome sequencing of Histamine producing bacteria.</title>
        <authorList>
            <person name="Butler K."/>
        </authorList>
    </citation>
    <scope>NUCLEOTIDE SEQUENCE [LARGE SCALE GENOMIC DNA]</scope>
    <source>
        <strain evidence="1 2">JCM 13586</strain>
    </source>
</reference>
<protein>
    <recommendedName>
        <fullName evidence="3">Amino acid-binding protein</fullName>
    </recommendedName>
</protein>
<dbReference type="OrthoDB" id="1438443at2"/>
<accession>A0A2T3IGX0</accession>
<dbReference type="Gene3D" id="3.30.2130.10">
    <property type="entry name" value="VC0802-like"/>
    <property type="match status" value="1"/>
</dbReference>
<dbReference type="Proteomes" id="UP000241222">
    <property type="component" value="Unassembled WGS sequence"/>
</dbReference>